<dbReference type="AlphaFoldDB" id="C6TEN0"/>
<reference evidence="2" key="1">
    <citation type="submission" date="2016-12" db="EMBL/GenBank/DDBJ databases">
        <authorList>
            <person name="Song W.-J."/>
            <person name="Kurnit D.M."/>
        </authorList>
    </citation>
    <scope>NUCLEOTIDE SEQUENCE</scope>
</reference>
<feature type="compositionally biased region" description="Polar residues" evidence="1">
    <location>
        <begin position="113"/>
        <end position="136"/>
    </location>
</feature>
<dbReference type="PANTHER" id="PTHR27006">
    <property type="entry name" value="PROMASTIGOTE SURFACE ANTIGEN PROTEIN PSA"/>
    <property type="match status" value="1"/>
</dbReference>
<proteinExistence type="evidence at transcript level"/>
<accession>C6TEN0</accession>
<evidence type="ECO:0000313" key="2">
    <source>
        <dbReference type="EMBL" id="ACU20282.1"/>
    </source>
</evidence>
<sequence length="144" mass="15972">MMLEIVCGQRNSKIRGNEENAEDLLSFAWKNWRGGTVSNIVDTTLKDYSWDEIKRCIHIGLLCVQEDINGRPTMNSVSIMLNSSSFSLAEPSEPAFLMRGKSQLPMIMLSGSEQYSEATKSSDSGSQFAQGSSNKAPITEPYPR</sequence>
<evidence type="ECO:0008006" key="3">
    <source>
        <dbReference type="Google" id="ProtNLM"/>
    </source>
</evidence>
<dbReference type="EMBL" id="BT096053">
    <property type="protein sequence ID" value="ACU20282.1"/>
    <property type="molecule type" value="mRNA"/>
</dbReference>
<feature type="region of interest" description="Disordered" evidence="1">
    <location>
        <begin position="113"/>
        <end position="144"/>
    </location>
</feature>
<organism evidence="2">
    <name type="scientific">Glycine max</name>
    <name type="common">Soybean</name>
    <name type="synonym">Glycine hispida</name>
    <dbReference type="NCBI Taxonomy" id="3847"/>
    <lineage>
        <taxon>Eukaryota</taxon>
        <taxon>Viridiplantae</taxon>
        <taxon>Streptophyta</taxon>
        <taxon>Embryophyta</taxon>
        <taxon>Tracheophyta</taxon>
        <taxon>Spermatophyta</taxon>
        <taxon>Magnoliopsida</taxon>
        <taxon>eudicotyledons</taxon>
        <taxon>Gunneridae</taxon>
        <taxon>Pentapetalae</taxon>
        <taxon>rosids</taxon>
        <taxon>fabids</taxon>
        <taxon>Fabales</taxon>
        <taxon>Fabaceae</taxon>
        <taxon>Papilionoideae</taxon>
        <taxon>50 kb inversion clade</taxon>
        <taxon>NPAAA clade</taxon>
        <taxon>indigoferoid/millettioid clade</taxon>
        <taxon>Phaseoleae</taxon>
        <taxon>Glycine</taxon>
        <taxon>Glycine subgen. Soja</taxon>
    </lineage>
</organism>
<dbReference type="Gene3D" id="1.10.510.10">
    <property type="entry name" value="Transferase(Phosphotransferase) domain 1"/>
    <property type="match status" value="1"/>
</dbReference>
<evidence type="ECO:0000256" key="1">
    <source>
        <dbReference type="SAM" id="MobiDB-lite"/>
    </source>
</evidence>
<dbReference type="PANTHER" id="PTHR27006:SF616">
    <property type="entry name" value="CYSTEINE-RICH RECEPTOR-LIKE PROTEIN KINASE 10"/>
    <property type="match status" value="1"/>
</dbReference>
<name>C6TEN0_SOYBN</name>
<protein>
    <recommendedName>
        <fullName evidence="3">S-locus receptor kinase C-terminal domain-containing protein</fullName>
    </recommendedName>
</protein>